<dbReference type="OrthoDB" id="9770315at2"/>
<dbReference type="Pfam" id="PF00690">
    <property type="entry name" value="Cation_ATPase_N"/>
    <property type="match status" value="1"/>
</dbReference>
<dbReference type="HOGENOM" id="CLU_002360_3_3_10"/>
<dbReference type="InterPro" id="IPR036412">
    <property type="entry name" value="HAD-like_sf"/>
</dbReference>
<dbReference type="GO" id="GO:0005886">
    <property type="term" value="C:plasma membrane"/>
    <property type="evidence" value="ECO:0007669"/>
    <property type="project" value="UniProtKB-SubCell"/>
</dbReference>
<dbReference type="SUPFAM" id="SSF56784">
    <property type="entry name" value="HAD-like"/>
    <property type="match status" value="1"/>
</dbReference>
<dbReference type="InterPro" id="IPR004014">
    <property type="entry name" value="ATPase_P-typ_cation-transptr_N"/>
</dbReference>
<dbReference type="GO" id="GO:0016887">
    <property type="term" value="F:ATP hydrolysis activity"/>
    <property type="evidence" value="ECO:0007669"/>
    <property type="project" value="InterPro"/>
</dbReference>
<evidence type="ECO:0000256" key="10">
    <source>
        <dbReference type="SAM" id="Phobius"/>
    </source>
</evidence>
<evidence type="ECO:0000313" key="13">
    <source>
        <dbReference type="Proteomes" id="UP000002774"/>
    </source>
</evidence>
<dbReference type="GO" id="GO:1990573">
    <property type="term" value="P:potassium ion import across plasma membrane"/>
    <property type="evidence" value="ECO:0007669"/>
    <property type="project" value="TreeGrafter"/>
</dbReference>
<dbReference type="SUPFAM" id="SSF81660">
    <property type="entry name" value="Metal cation-transporting ATPase, ATP-binding domain N"/>
    <property type="match status" value="1"/>
</dbReference>
<dbReference type="EMBL" id="CM001403">
    <property type="protein sequence ID" value="EHQ31059.1"/>
    <property type="molecule type" value="Genomic_DNA"/>
</dbReference>
<feature type="transmembrane region" description="Helical" evidence="10">
    <location>
        <begin position="694"/>
        <end position="716"/>
    </location>
</feature>
<keyword evidence="4 10" id="KW-0812">Transmembrane</keyword>
<dbReference type="InterPro" id="IPR006068">
    <property type="entry name" value="ATPase_P-typ_cation-transptr_C"/>
</dbReference>
<evidence type="ECO:0000256" key="3">
    <source>
        <dbReference type="ARBA" id="ARBA00022475"/>
    </source>
</evidence>
<name>H1Y837_9SPHI</name>
<dbReference type="PRINTS" id="PR00119">
    <property type="entry name" value="CATATPASE"/>
</dbReference>
<dbReference type="PRINTS" id="PR00120">
    <property type="entry name" value="HATPASE"/>
</dbReference>
<dbReference type="GO" id="GO:0005391">
    <property type="term" value="F:P-type sodium:potassium-exchanging transporter activity"/>
    <property type="evidence" value="ECO:0007669"/>
    <property type="project" value="TreeGrafter"/>
</dbReference>
<dbReference type="STRING" id="714943.Mucpa_7015"/>
<dbReference type="InterPro" id="IPR059000">
    <property type="entry name" value="ATPase_P-type_domA"/>
</dbReference>
<dbReference type="Pfam" id="PF00689">
    <property type="entry name" value="Cation_ATPase_C"/>
    <property type="match status" value="1"/>
</dbReference>
<feature type="transmembrane region" description="Helical" evidence="10">
    <location>
        <begin position="868"/>
        <end position="888"/>
    </location>
</feature>
<dbReference type="GO" id="GO:0005524">
    <property type="term" value="F:ATP binding"/>
    <property type="evidence" value="ECO:0007669"/>
    <property type="project" value="UniProtKB-KW"/>
</dbReference>
<dbReference type="Gene3D" id="3.40.50.1000">
    <property type="entry name" value="HAD superfamily/HAD-like"/>
    <property type="match status" value="1"/>
</dbReference>
<dbReference type="GO" id="GO:0030007">
    <property type="term" value="P:intracellular potassium ion homeostasis"/>
    <property type="evidence" value="ECO:0007669"/>
    <property type="project" value="TreeGrafter"/>
</dbReference>
<dbReference type="Gene3D" id="2.70.150.10">
    <property type="entry name" value="Calcium-transporting ATPase, cytoplasmic transduction domain A"/>
    <property type="match status" value="1"/>
</dbReference>
<comment type="subcellular location">
    <subcellularLocation>
        <location evidence="1">Cell membrane</location>
        <topology evidence="1">Multi-pass membrane protein</topology>
    </subcellularLocation>
</comment>
<proteinExistence type="inferred from homology"/>
<organism evidence="12 13">
    <name type="scientific">Mucilaginibacter paludis DSM 18603</name>
    <dbReference type="NCBI Taxonomy" id="714943"/>
    <lineage>
        <taxon>Bacteria</taxon>
        <taxon>Pseudomonadati</taxon>
        <taxon>Bacteroidota</taxon>
        <taxon>Sphingobacteriia</taxon>
        <taxon>Sphingobacteriales</taxon>
        <taxon>Sphingobacteriaceae</taxon>
        <taxon>Mucilaginibacter</taxon>
    </lineage>
</organism>
<feature type="domain" description="Cation-transporting P-type ATPase N-terminal" evidence="11">
    <location>
        <begin position="9"/>
        <end position="83"/>
    </location>
</feature>
<accession>H1Y837</accession>
<keyword evidence="3" id="KW-1003">Cell membrane</keyword>
<dbReference type="Gene3D" id="1.20.1110.10">
    <property type="entry name" value="Calcium-transporting ATPase, transmembrane domain"/>
    <property type="match status" value="1"/>
</dbReference>
<dbReference type="eggNOG" id="COG0474">
    <property type="taxonomic scope" value="Bacteria"/>
</dbReference>
<dbReference type="GO" id="GO:0006883">
    <property type="term" value="P:intracellular sodium ion homeostasis"/>
    <property type="evidence" value="ECO:0007669"/>
    <property type="project" value="TreeGrafter"/>
</dbReference>
<evidence type="ECO:0000256" key="9">
    <source>
        <dbReference type="ARBA" id="ARBA00023136"/>
    </source>
</evidence>
<dbReference type="Proteomes" id="UP000002774">
    <property type="component" value="Chromosome"/>
</dbReference>
<gene>
    <name evidence="12" type="ORF">Mucpa_7015</name>
</gene>
<feature type="transmembrane region" description="Helical" evidence="10">
    <location>
        <begin position="767"/>
        <end position="788"/>
    </location>
</feature>
<dbReference type="PANTHER" id="PTHR43294:SF21">
    <property type="entry name" value="CATION TRANSPORTING ATPASE"/>
    <property type="match status" value="1"/>
</dbReference>
<keyword evidence="5" id="KW-0547">Nucleotide-binding</keyword>
<evidence type="ECO:0000256" key="1">
    <source>
        <dbReference type="ARBA" id="ARBA00004651"/>
    </source>
</evidence>
<keyword evidence="9 10" id="KW-0472">Membrane</keyword>
<keyword evidence="13" id="KW-1185">Reference proteome</keyword>
<evidence type="ECO:0000256" key="6">
    <source>
        <dbReference type="ARBA" id="ARBA00022840"/>
    </source>
</evidence>
<dbReference type="InterPro" id="IPR023298">
    <property type="entry name" value="ATPase_P-typ_TM_dom_sf"/>
</dbReference>
<keyword evidence="7" id="KW-1278">Translocase</keyword>
<feature type="transmembrane region" description="Helical" evidence="10">
    <location>
        <begin position="281"/>
        <end position="308"/>
    </location>
</feature>
<dbReference type="InterPro" id="IPR001757">
    <property type="entry name" value="P_typ_ATPase"/>
</dbReference>
<reference evidence="12" key="1">
    <citation type="submission" date="2011-09" db="EMBL/GenBank/DDBJ databases">
        <title>The permanent draft genome of Mucilaginibacter paludis DSM 18603.</title>
        <authorList>
            <consortium name="US DOE Joint Genome Institute (JGI-PGF)"/>
            <person name="Lucas S."/>
            <person name="Han J."/>
            <person name="Lapidus A."/>
            <person name="Bruce D."/>
            <person name="Goodwin L."/>
            <person name="Pitluck S."/>
            <person name="Peters L."/>
            <person name="Kyrpides N."/>
            <person name="Mavromatis K."/>
            <person name="Ivanova N."/>
            <person name="Mikhailova N."/>
            <person name="Held B."/>
            <person name="Detter J.C."/>
            <person name="Tapia R."/>
            <person name="Han C."/>
            <person name="Land M."/>
            <person name="Hauser L."/>
            <person name="Markowitz V."/>
            <person name="Cheng J.-F."/>
            <person name="Hugenholtz P."/>
            <person name="Woyke T."/>
            <person name="Wu D."/>
            <person name="Tindall B."/>
            <person name="Brambilla E."/>
            <person name="Klenk H.-P."/>
            <person name="Eisen J.A."/>
        </authorList>
    </citation>
    <scope>NUCLEOTIDE SEQUENCE [LARGE SCALE GENOMIC DNA]</scope>
    <source>
        <strain evidence="12">DSM 18603</strain>
    </source>
</reference>
<dbReference type="Gene3D" id="3.40.1110.10">
    <property type="entry name" value="Calcium-transporting ATPase, cytoplasmic domain N"/>
    <property type="match status" value="1"/>
</dbReference>
<dbReference type="Pfam" id="PF00122">
    <property type="entry name" value="E1-E2_ATPase"/>
    <property type="match status" value="1"/>
</dbReference>
<evidence type="ECO:0000256" key="2">
    <source>
        <dbReference type="ARBA" id="ARBA00005675"/>
    </source>
</evidence>
<dbReference type="SUPFAM" id="SSF81665">
    <property type="entry name" value="Calcium ATPase, transmembrane domain M"/>
    <property type="match status" value="1"/>
</dbReference>
<feature type="transmembrane region" description="Helical" evidence="10">
    <location>
        <begin position="87"/>
        <end position="108"/>
    </location>
</feature>
<dbReference type="InterPro" id="IPR050510">
    <property type="entry name" value="Cation_transp_ATPase_P-type"/>
</dbReference>
<dbReference type="SMART" id="SM00831">
    <property type="entry name" value="Cation_ATPase_N"/>
    <property type="match status" value="1"/>
</dbReference>
<evidence type="ECO:0000256" key="7">
    <source>
        <dbReference type="ARBA" id="ARBA00022967"/>
    </source>
</evidence>
<dbReference type="SFLD" id="SFLDG00002">
    <property type="entry name" value="C1.7:_P-type_atpase_like"/>
    <property type="match status" value="1"/>
</dbReference>
<feature type="transmembrane region" description="Helical" evidence="10">
    <location>
        <begin position="251"/>
        <end position="269"/>
    </location>
</feature>
<evidence type="ECO:0000313" key="12">
    <source>
        <dbReference type="EMBL" id="EHQ31059.1"/>
    </source>
</evidence>
<dbReference type="GO" id="GO:1902600">
    <property type="term" value="P:proton transmembrane transport"/>
    <property type="evidence" value="ECO:0007669"/>
    <property type="project" value="TreeGrafter"/>
</dbReference>
<dbReference type="InterPro" id="IPR023214">
    <property type="entry name" value="HAD_sf"/>
</dbReference>
<dbReference type="InterPro" id="IPR008250">
    <property type="entry name" value="ATPase_P-typ_transduc_dom_A_sf"/>
</dbReference>
<dbReference type="InterPro" id="IPR018303">
    <property type="entry name" value="ATPase_P-typ_P_site"/>
</dbReference>
<dbReference type="Pfam" id="PF13246">
    <property type="entry name" value="Cation_ATPase"/>
    <property type="match status" value="1"/>
</dbReference>
<keyword evidence="8 10" id="KW-1133">Transmembrane helix</keyword>
<dbReference type="InterPro" id="IPR023299">
    <property type="entry name" value="ATPase_P-typ_cyto_dom_N"/>
</dbReference>
<dbReference type="PANTHER" id="PTHR43294">
    <property type="entry name" value="SODIUM/POTASSIUM-TRANSPORTING ATPASE SUBUNIT ALPHA"/>
    <property type="match status" value="1"/>
</dbReference>
<feature type="transmembrane region" description="Helical" evidence="10">
    <location>
        <begin position="722"/>
        <end position="746"/>
    </location>
</feature>
<dbReference type="GO" id="GO:0036376">
    <property type="term" value="P:sodium ion export across plasma membrane"/>
    <property type="evidence" value="ECO:0007669"/>
    <property type="project" value="TreeGrafter"/>
</dbReference>
<dbReference type="SUPFAM" id="SSF81653">
    <property type="entry name" value="Calcium ATPase, transduction domain A"/>
    <property type="match status" value="1"/>
</dbReference>
<dbReference type="SFLD" id="SFLDF00027">
    <property type="entry name" value="p-type_atpase"/>
    <property type="match status" value="1"/>
</dbReference>
<keyword evidence="6" id="KW-0067">ATP-binding</keyword>
<dbReference type="PROSITE" id="PS00154">
    <property type="entry name" value="ATPASE_E1_E2"/>
    <property type="match status" value="1"/>
</dbReference>
<protein>
    <submittedName>
        <fullName evidence="12">ATPase, P-type (Transporting), HAD superfamily, subfamily IC</fullName>
    </submittedName>
</protein>
<comment type="similarity">
    <text evidence="2">Belongs to the cation transport ATPase (P-type) (TC 3.A.3) family. Type IIA subfamily.</text>
</comment>
<evidence type="ECO:0000256" key="5">
    <source>
        <dbReference type="ARBA" id="ARBA00022741"/>
    </source>
</evidence>
<feature type="transmembrane region" description="Helical" evidence="10">
    <location>
        <begin position="836"/>
        <end position="856"/>
    </location>
</feature>
<dbReference type="FunFam" id="3.40.50.1000:FF:000083">
    <property type="entry name" value="Sodium/potassium-transporting ATPase subunit alpha"/>
    <property type="match status" value="1"/>
</dbReference>
<dbReference type="InterPro" id="IPR044492">
    <property type="entry name" value="P_typ_ATPase_HD_dom"/>
</dbReference>
<evidence type="ECO:0000259" key="11">
    <source>
        <dbReference type="SMART" id="SM00831"/>
    </source>
</evidence>
<sequence length="899" mass="97893">MLMKYPLDHPFSLAAEDVVKQIQTDIHKGISQNEAVKRSEMYGPNIFKRQKQKSLWWIMLVQFKSPIVYLLFFGAVVSLYFKDVLETIAILVVIVINALIGFFMEMQARSSMNALKKMDIILARVIREGKTRAIPSEQLVPGDLVPLEAGDIIPADGRLVVVNRLQCDESSLTGESLPSDKAIDALKEGTVIGDQHNMVFKGTSVINGNGKMVITGIAAQTQLGTISSLVASAADTITPLDKKLNKLSRKLIWITLGMTAIFAVTGFIQGKALLTIIETSIALAVAAIPEGLPIVATVALSYGMLLMAKRNAIVKKLSSVETLGSTGVILTDKTGTLTENKIHADTFAFPDENVKVHIEDHVLKFPEGVIKSSVENFNKLLLTGILCNDAVLSPNAKNKDNTKYSGDPVEVALFQIAIAAGLDTAVLLKQYVRIGEVPFSSEIMMMGTLHRTPAGDFAAAKGSVEQLLEKCSNVQSGAHIKVLDSKEKKEILSKSEQMATSGLRVLAFAYRSAKSLDAKDFMNNLTYIGMAGFLDPPRTDIKGAILNCRNAGIKVVMITGDHPQTALNIARKVGLIEQDNQKVITGKELPKSDSLTKEWRQRILDTAVFARASPKQKLEIADVFQQDGFIVAMTGDGVNDAPALKKADVGIAMGIRGTQVAKETASIILKDDSFTSIAEAVAHGREIFQNIQKFVVYLVSCNLSEIFIVTILGIVMPGATLLPLQILFLNMVTDIFPALALGLGSGDQTVMQRPPRDPKMNIITNKKWLTIALYSASITAAVIIAVVYCKEVLHSDDRTCNNVAFITLTFTQLFHVFNMSSAGDQLLNNEITRNKFVWIALIICSSLTFMVFAVPGMRLVLGLSVLSLKIWIVTIIVSLLPLITIQIYKAFSGKQQAKA</sequence>
<dbReference type="NCBIfam" id="TIGR01494">
    <property type="entry name" value="ATPase_P-type"/>
    <property type="match status" value="2"/>
</dbReference>
<evidence type="ECO:0000256" key="4">
    <source>
        <dbReference type="ARBA" id="ARBA00022692"/>
    </source>
</evidence>
<evidence type="ECO:0000256" key="8">
    <source>
        <dbReference type="ARBA" id="ARBA00022989"/>
    </source>
</evidence>
<feature type="transmembrane region" description="Helical" evidence="10">
    <location>
        <begin position="803"/>
        <end position="824"/>
    </location>
</feature>
<dbReference type="SFLD" id="SFLDS00003">
    <property type="entry name" value="Haloacid_Dehalogenase"/>
    <property type="match status" value="1"/>
</dbReference>
<feature type="transmembrane region" description="Helical" evidence="10">
    <location>
        <begin position="55"/>
        <end position="81"/>
    </location>
</feature>
<dbReference type="AlphaFoldDB" id="H1Y837"/>